<name>A0A0U3U9L4_9BACT</name>
<proteinExistence type="predicted"/>
<dbReference type="PANTHER" id="PTHR30108:SF17">
    <property type="entry name" value="FERULIC ACID DECARBOXYLASE 1"/>
    <property type="match status" value="1"/>
</dbReference>
<dbReference type="GO" id="GO:0016831">
    <property type="term" value="F:carboxy-lyase activity"/>
    <property type="evidence" value="ECO:0007669"/>
    <property type="project" value="InterPro"/>
</dbReference>
<evidence type="ECO:0000259" key="1">
    <source>
        <dbReference type="Pfam" id="PF01977"/>
    </source>
</evidence>
<accession>A0A0U3U9L4</accession>
<dbReference type="InterPro" id="IPR049383">
    <property type="entry name" value="UbiD-like_N"/>
</dbReference>
<dbReference type="GO" id="GO:0033494">
    <property type="term" value="P:ferulate metabolic process"/>
    <property type="evidence" value="ECO:0007669"/>
    <property type="project" value="TreeGrafter"/>
</dbReference>
<protein>
    <submittedName>
        <fullName evidence="4">Carboxylase</fullName>
    </submittedName>
</protein>
<dbReference type="SUPFAM" id="SSF143968">
    <property type="entry name" value="UbiD C-terminal domain-like"/>
    <property type="match status" value="1"/>
</dbReference>
<dbReference type="Pfam" id="PF20696">
    <property type="entry name" value="UbiD_C"/>
    <property type="match status" value="1"/>
</dbReference>
<dbReference type="InterPro" id="IPR048304">
    <property type="entry name" value="UbiD_Rift_dom"/>
</dbReference>
<feature type="domain" description="3-octaprenyl-4-hydroxybenzoate carboxy-lyase-like C-terminal" evidence="3">
    <location>
        <begin position="340"/>
        <end position="453"/>
    </location>
</feature>
<evidence type="ECO:0000259" key="2">
    <source>
        <dbReference type="Pfam" id="PF20695"/>
    </source>
</evidence>
<dbReference type="EMBL" id="KT944275">
    <property type="protein sequence ID" value="ALV86759.1"/>
    <property type="molecule type" value="Genomic_DNA"/>
</dbReference>
<dbReference type="Pfam" id="PF01977">
    <property type="entry name" value="UbiD"/>
    <property type="match status" value="1"/>
</dbReference>
<evidence type="ECO:0000259" key="3">
    <source>
        <dbReference type="Pfam" id="PF20696"/>
    </source>
</evidence>
<dbReference type="InterPro" id="IPR049381">
    <property type="entry name" value="UbiD-like_C"/>
</dbReference>
<dbReference type="Pfam" id="PF20695">
    <property type="entry name" value="UbiD_N"/>
    <property type="match status" value="1"/>
</dbReference>
<dbReference type="PANTHER" id="PTHR30108">
    <property type="entry name" value="3-OCTAPRENYL-4-HYDROXYBENZOATE CARBOXY-LYASE-RELATED"/>
    <property type="match status" value="1"/>
</dbReference>
<dbReference type="GO" id="GO:0005737">
    <property type="term" value="C:cytoplasm"/>
    <property type="evidence" value="ECO:0007669"/>
    <property type="project" value="TreeGrafter"/>
</dbReference>
<dbReference type="Gene3D" id="3.40.1670.10">
    <property type="entry name" value="UbiD C-terminal domain-like"/>
    <property type="match status" value="1"/>
</dbReference>
<organism evidence="4">
    <name type="scientific">uncultured bacterium P2N10</name>
    <dbReference type="NCBI Taxonomy" id="1748284"/>
    <lineage>
        <taxon>Bacteria</taxon>
        <taxon>environmental samples</taxon>
    </lineage>
</organism>
<sequence>MATAASDLPSGQYYRDLNEYIDTLERAGKLQRVTRPIDKDTQMHPLVRLQFRGLEEKDRKAWLFENITDAKGRKYDMPLVLCAMAGSSDIYALGLQCTVEEIPRRWDHAQAHPIAPVIVSSGPVHEQILRGDDLKERCLSRLPIPISTPGFDNAPYTTASHWISKDPDSGLHNVGNYRGMVKAEDRIGVYPASPGYGMRRHIEMWRERGHDRLPAAIVIGVPPAISYAAVTRLPNDVCEYDVAGGLAGQAIELTQCVSHDLLVPAQAQIVVEGFVPTNIQEMEGPFGEFPGYMAARDYSWFMEVTAITMRKKPIYQAFLSQFPPSESSKIRGIGWTAACFDYLKAAGFDCVQEVHFPETSGSFGVCLVRIRREKDDDATRILDHLSKKFVGKMAIVVDEDVDIHDPNAIYWALSYAMQPHRDVRVVDIPLMALDPSIAPPGASRGLTGEKPRMSGLLIDATRDWPYPPVSLPGKEFMEGAIALWQELGLPELKLRKPWFGYNLGSWSADEAQEAALAARGDYFVTGEKQRGERRTLD</sequence>
<feature type="domain" description="3-octaprenyl-4-hydroxybenzoate carboxy-lyase-like Rift-related" evidence="1">
    <location>
        <begin position="120"/>
        <end position="318"/>
    </location>
</feature>
<dbReference type="GO" id="GO:0046281">
    <property type="term" value="P:cinnamic acid catabolic process"/>
    <property type="evidence" value="ECO:0007669"/>
    <property type="project" value="TreeGrafter"/>
</dbReference>
<dbReference type="AlphaFoldDB" id="A0A0U3U9L4"/>
<dbReference type="InterPro" id="IPR002830">
    <property type="entry name" value="UbiD"/>
</dbReference>
<dbReference type="SUPFAM" id="SSF50475">
    <property type="entry name" value="FMN-binding split barrel"/>
    <property type="match status" value="1"/>
</dbReference>
<feature type="domain" description="3-octaprenyl-4-hydroxybenzoate carboxy-lyase-like N-terminal" evidence="2">
    <location>
        <begin position="21"/>
        <end position="105"/>
    </location>
</feature>
<reference evidence="4" key="1">
    <citation type="submission" date="2015-10" db="EMBL/GenBank/DDBJ databases">
        <title>Biosynthesis of SCL-MCL polyhydroxyalkanoates by metagenomic clones in Pseudomonas putida.</title>
        <authorList>
            <person name="Cheng J."/>
            <person name="Charles T.C."/>
        </authorList>
    </citation>
    <scope>NUCLEOTIDE SEQUENCE</scope>
</reference>
<evidence type="ECO:0000313" key="4">
    <source>
        <dbReference type="EMBL" id="ALV86759.1"/>
    </source>
</evidence>